<evidence type="ECO:0000313" key="1">
    <source>
        <dbReference type="EnsemblPlants" id="cds.evm.model.06.1414"/>
    </source>
</evidence>
<dbReference type="EnsemblPlants" id="evm.model.06.1414">
    <property type="protein sequence ID" value="cds.evm.model.06.1414"/>
    <property type="gene ID" value="evm.TU.06.1414"/>
</dbReference>
<organism evidence="1 2">
    <name type="scientific">Cannabis sativa</name>
    <name type="common">Hemp</name>
    <name type="synonym">Marijuana</name>
    <dbReference type="NCBI Taxonomy" id="3483"/>
    <lineage>
        <taxon>Eukaryota</taxon>
        <taxon>Viridiplantae</taxon>
        <taxon>Streptophyta</taxon>
        <taxon>Embryophyta</taxon>
        <taxon>Tracheophyta</taxon>
        <taxon>Spermatophyta</taxon>
        <taxon>Magnoliopsida</taxon>
        <taxon>eudicotyledons</taxon>
        <taxon>Gunneridae</taxon>
        <taxon>Pentapetalae</taxon>
        <taxon>rosids</taxon>
        <taxon>fabids</taxon>
        <taxon>Rosales</taxon>
        <taxon>Cannabaceae</taxon>
        <taxon>Cannabis</taxon>
    </lineage>
</organism>
<sequence length="170" mass="18390">MVKRGFPSVFEHDKILHVPAIGKSFSPVCGKPLSSLVMDVPATGEALASDAPSSSTVPSTPVEGFSSATWQSQLFSRVNDFVDTYARDQLRQRQFKKAIIDVLYAMTDVLKSSEACPDFLADGDFSNSSNGDGAFSVHSPVISPSIMDAIHLFLFSMVLLSLSPMFSLHL</sequence>
<dbReference type="Gramene" id="evm.model.06.1414">
    <property type="protein sequence ID" value="cds.evm.model.06.1414"/>
    <property type="gene ID" value="evm.TU.06.1414"/>
</dbReference>
<dbReference type="AlphaFoldDB" id="A0A803PUD2"/>
<keyword evidence="2" id="KW-1185">Reference proteome</keyword>
<reference evidence="1" key="2">
    <citation type="submission" date="2021-03" db="UniProtKB">
        <authorList>
            <consortium name="EnsemblPlants"/>
        </authorList>
    </citation>
    <scope>IDENTIFICATION</scope>
</reference>
<accession>A0A803PUD2</accession>
<reference evidence="1" key="1">
    <citation type="submission" date="2018-11" db="EMBL/GenBank/DDBJ databases">
        <authorList>
            <person name="Grassa J C."/>
        </authorList>
    </citation>
    <scope>NUCLEOTIDE SEQUENCE [LARGE SCALE GENOMIC DNA]</scope>
</reference>
<dbReference type="Proteomes" id="UP000596661">
    <property type="component" value="Chromosome 6"/>
</dbReference>
<dbReference type="EMBL" id="UZAU01000606">
    <property type="status" value="NOT_ANNOTATED_CDS"/>
    <property type="molecule type" value="Genomic_DNA"/>
</dbReference>
<protein>
    <submittedName>
        <fullName evidence="1">Uncharacterized protein</fullName>
    </submittedName>
</protein>
<proteinExistence type="predicted"/>
<evidence type="ECO:0000313" key="2">
    <source>
        <dbReference type="Proteomes" id="UP000596661"/>
    </source>
</evidence>
<name>A0A803PUD2_CANSA</name>